<dbReference type="Proteomes" id="UP000015105">
    <property type="component" value="Chromosome 3D"/>
</dbReference>
<dbReference type="Gramene" id="AET3Gv20075300.1">
    <property type="protein sequence ID" value="AET3Gv20075300.1"/>
    <property type="gene ID" value="AET3Gv20075300"/>
</dbReference>
<reference evidence="1" key="5">
    <citation type="journal article" date="2021" name="G3 (Bethesda)">
        <title>Aegilops tauschii genome assembly Aet v5.0 features greater sequence contiguity and improved annotation.</title>
        <authorList>
            <person name="Wang L."/>
            <person name="Zhu T."/>
            <person name="Rodriguez J.C."/>
            <person name="Deal K.R."/>
            <person name="Dubcovsky J."/>
            <person name="McGuire P.E."/>
            <person name="Lux T."/>
            <person name="Spannagl M."/>
            <person name="Mayer K.F.X."/>
            <person name="Baldrich P."/>
            <person name="Meyers B.C."/>
            <person name="Huo N."/>
            <person name="Gu Y.Q."/>
            <person name="Zhou H."/>
            <person name="Devos K.M."/>
            <person name="Bennetzen J.L."/>
            <person name="Unver T."/>
            <person name="Budak H."/>
            <person name="Gulick P.J."/>
            <person name="Galiba G."/>
            <person name="Kalapos B."/>
            <person name="Nelson D.R."/>
            <person name="Li P."/>
            <person name="You F.M."/>
            <person name="Luo M.C."/>
            <person name="Dvorak J."/>
        </authorList>
    </citation>
    <scope>NUCLEOTIDE SEQUENCE [LARGE SCALE GENOMIC DNA]</scope>
    <source>
        <strain evidence="1">cv. AL8/78</strain>
    </source>
</reference>
<evidence type="ECO:0000313" key="2">
    <source>
        <dbReference type="Proteomes" id="UP000015105"/>
    </source>
</evidence>
<reference evidence="1" key="3">
    <citation type="journal article" date="2017" name="Nature">
        <title>Genome sequence of the progenitor of the wheat D genome Aegilops tauschii.</title>
        <authorList>
            <person name="Luo M.C."/>
            <person name="Gu Y.Q."/>
            <person name="Puiu D."/>
            <person name="Wang H."/>
            <person name="Twardziok S.O."/>
            <person name="Deal K.R."/>
            <person name="Huo N."/>
            <person name="Zhu T."/>
            <person name="Wang L."/>
            <person name="Wang Y."/>
            <person name="McGuire P.E."/>
            <person name="Liu S."/>
            <person name="Long H."/>
            <person name="Ramasamy R.K."/>
            <person name="Rodriguez J.C."/>
            <person name="Van S.L."/>
            <person name="Yuan L."/>
            <person name="Wang Z."/>
            <person name="Xia Z."/>
            <person name="Xiao L."/>
            <person name="Anderson O.D."/>
            <person name="Ouyang S."/>
            <person name="Liang Y."/>
            <person name="Zimin A.V."/>
            <person name="Pertea G."/>
            <person name="Qi P."/>
            <person name="Bennetzen J.L."/>
            <person name="Dai X."/>
            <person name="Dawson M.W."/>
            <person name="Muller H.G."/>
            <person name="Kugler K."/>
            <person name="Rivarola-Duarte L."/>
            <person name="Spannagl M."/>
            <person name="Mayer K.F.X."/>
            <person name="Lu F.H."/>
            <person name="Bevan M.W."/>
            <person name="Leroy P."/>
            <person name="Li P."/>
            <person name="You F.M."/>
            <person name="Sun Q."/>
            <person name="Liu Z."/>
            <person name="Lyons E."/>
            <person name="Wicker T."/>
            <person name="Salzberg S.L."/>
            <person name="Devos K.M."/>
            <person name="Dvorak J."/>
        </authorList>
    </citation>
    <scope>NUCLEOTIDE SEQUENCE [LARGE SCALE GENOMIC DNA]</scope>
    <source>
        <strain evidence="1">cv. AL8/78</strain>
    </source>
</reference>
<protein>
    <submittedName>
        <fullName evidence="1">Uncharacterized protein</fullName>
    </submittedName>
</protein>
<evidence type="ECO:0000313" key="1">
    <source>
        <dbReference type="EnsemblPlants" id="AET3Gv20075300.1"/>
    </source>
</evidence>
<proteinExistence type="predicted"/>
<name>A0A453DTF7_AEGTS</name>
<keyword evidence="2" id="KW-1185">Reference proteome</keyword>
<sequence length="51" mass="5695">MHPYICVSGLIVPDLPYAETSAFRDEAIKNELELVTNSNLIQPLTISISYD</sequence>
<dbReference type="EnsemblPlants" id="AET3Gv20075300.1">
    <property type="protein sequence ID" value="AET3Gv20075300.1"/>
    <property type="gene ID" value="AET3Gv20075300"/>
</dbReference>
<organism evidence="1 2">
    <name type="scientific">Aegilops tauschii subsp. strangulata</name>
    <name type="common">Goatgrass</name>
    <dbReference type="NCBI Taxonomy" id="200361"/>
    <lineage>
        <taxon>Eukaryota</taxon>
        <taxon>Viridiplantae</taxon>
        <taxon>Streptophyta</taxon>
        <taxon>Embryophyta</taxon>
        <taxon>Tracheophyta</taxon>
        <taxon>Spermatophyta</taxon>
        <taxon>Magnoliopsida</taxon>
        <taxon>Liliopsida</taxon>
        <taxon>Poales</taxon>
        <taxon>Poaceae</taxon>
        <taxon>BOP clade</taxon>
        <taxon>Pooideae</taxon>
        <taxon>Triticodae</taxon>
        <taxon>Triticeae</taxon>
        <taxon>Triticinae</taxon>
        <taxon>Aegilops</taxon>
    </lineage>
</organism>
<dbReference type="AlphaFoldDB" id="A0A453DTF7"/>
<reference evidence="1" key="4">
    <citation type="submission" date="2019-03" db="UniProtKB">
        <authorList>
            <consortium name="EnsemblPlants"/>
        </authorList>
    </citation>
    <scope>IDENTIFICATION</scope>
</reference>
<reference evidence="2" key="1">
    <citation type="journal article" date="2014" name="Science">
        <title>Ancient hybridizations among the ancestral genomes of bread wheat.</title>
        <authorList>
            <consortium name="International Wheat Genome Sequencing Consortium,"/>
            <person name="Marcussen T."/>
            <person name="Sandve S.R."/>
            <person name="Heier L."/>
            <person name="Spannagl M."/>
            <person name="Pfeifer M."/>
            <person name="Jakobsen K.S."/>
            <person name="Wulff B.B."/>
            <person name="Steuernagel B."/>
            <person name="Mayer K.F."/>
            <person name="Olsen O.A."/>
        </authorList>
    </citation>
    <scope>NUCLEOTIDE SEQUENCE [LARGE SCALE GENOMIC DNA]</scope>
    <source>
        <strain evidence="2">cv. AL8/78</strain>
    </source>
</reference>
<reference evidence="2" key="2">
    <citation type="journal article" date="2017" name="Nat. Plants">
        <title>The Aegilops tauschii genome reveals multiple impacts of transposons.</title>
        <authorList>
            <person name="Zhao G."/>
            <person name="Zou C."/>
            <person name="Li K."/>
            <person name="Wang K."/>
            <person name="Li T."/>
            <person name="Gao L."/>
            <person name="Zhang X."/>
            <person name="Wang H."/>
            <person name="Yang Z."/>
            <person name="Liu X."/>
            <person name="Jiang W."/>
            <person name="Mao L."/>
            <person name="Kong X."/>
            <person name="Jiao Y."/>
            <person name="Jia J."/>
        </authorList>
    </citation>
    <scope>NUCLEOTIDE SEQUENCE [LARGE SCALE GENOMIC DNA]</scope>
    <source>
        <strain evidence="2">cv. AL8/78</strain>
    </source>
</reference>
<accession>A0A453DTF7</accession>